<dbReference type="Pfam" id="PF01805">
    <property type="entry name" value="Surp"/>
    <property type="match status" value="2"/>
</dbReference>
<comment type="subcellular location">
    <subcellularLocation>
        <location evidence="1">Nucleus</location>
    </subcellularLocation>
</comment>
<dbReference type="Gene3D" id="1.10.10.790">
    <property type="entry name" value="Surp module"/>
    <property type="match status" value="2"/>
</dbReference>
<evidence type="ECO:0000259" key="8">
    <source>
        <dbReference type="PROSITE" id="PS50128"/>
    </source>
</evidence>
<proteinExistence type="predicted"/>
<feature type="compositionally biased region" description="Acidic residues" evidence="7">
    <location>
        <begin position="216"/>
        <end position="226"/>
    </location>
</feature>
<evidence type="ECO:0000256" key="1">
    <source>
        <dbReference type="ARBA" id="ARBA00004123"/>
    </source>
</evidence>
<dbReference type="PANTHER" id="PTHR15316:SF1">
    <property type="entry name" value="SPLICING FACTOR 3A SUBUNIT 1"/>
    <property type="match status" value="1"/>
</dbReference>
<keyword evidence="3" id="KW-0747">Spliceosome</keyword>
<feature type="region of interest" description="Disordered" evidence="7">
    <location>
        <begin position="107"/>
        <end position="132"/>
    </location>
</feature>
<keyword evidence="4" id="KW-0677">Repeat</keyword>
<gene>
    <name evidence="9" type="primary">PRP21</name>
    <name evidence="9" type="ORF">SCUCBS95973_003718</name>
</gene>
<evidence type="ECO:0000256" key="2">
    <source>
        <dbReference type="ARBA" id="ARBA00022664"/>
    </source>
</evidence>
<dbReference type="SMART" id="SM00648">
    <property type="entry name" value="SWAP"/>
    <property type="match status" value="2"/>
</dbReference>
<evidence type="ECO:0000256" key="3">
    <source>
        <dbReference type="ARBA" id="ARBA00022728"/>
    </source>
</evidence>
<keyword evidence="2" id="KW-0507">mRNA processing</keyword>
<organism evidence="9 10">
    <name type="scientific">Sporothrix curviconia</name>
    <dbReference type="NCBI Taxonomy" id="1260050"/>
    <lineage>
        <taxon>Eukaryota</taxon>
        <taxon>Fungi</taxon>
        <taxon>Dikarya</taxon>
        <taxon>Ascomycota</taxon>
        <taxon>Pezizomycotina</taxon>
        <taxon>Sordariomycetes</taxon>
        <taxon>Sordariomycetidae</taxon>
        <taxon>Ophiostomatales</taxon>
        <taxon>Ophiostomataceae</taxon>
        <taxon>Sporothrix</taxon>
    </lineage>
</organism>
<evidence type="ECO:0000256" key="7">
    <source>
        <dbReference type="SAM" id="MobiDB-lite"/>
    </source>
</evidence>
<name>A0ABP0BHQ4_9PEZI</name>
<reference evidence="9 10" key="1">
    <citation type="submission" date="2024-01" db="EMBL/GenBank/DDBJ databases">
        <authorList>
            <person name="Allen C."/>
            <person name="Tagirdzhanova G."/>
        </authorList>
    </citation>
    <scope>NUCLEOTIDE SEQUENCE [LARGE SCALE GENOMIC DNA]</scope>
</reference>
<sequence length="355" mass="38539">MASDNAALSAAVAAATATLDRIKPPAGVIMPPPGEMREVIEKTAGYAVRGGAGIEARLRENHSNNPKFSFVTNPEDAFHAYYEWRKEEYKAGRVTAVAAGRVGGDAAAQPGAAGGANGAAASEAPKGPEKPPDYAFSARLPIMNAKDLDVLRLAASFVAVHGQPFLTKLMQREASNAQFQFLLPNHSLHNYFQHMVEQYTKINKDLGAAAAPAPEPDAEADAEANAEADANTNGKANGNTNDSSTQPADRLAALRKNVDERFSILLRAKQRIAYKEWETAQRKKEEHERVVAKEELARVDWTNFTVLETIMFNDADDTAQLPPPTSLNDLQYASLEEKSKLSMSANRMIEEAFPF</sequence>
<protein>
    <submittedName>
        <fullName evidence="9">SF3a splicing factor complex subunit</fullName>
    </submittedName>
</protein>
<dbReference type="Pfam" id="PF12230">
    <property type="entry name" value="PRP21_like_P"/>
    <property type="match status" value="1"/>
</dbReference>
<evidence type="ECO:0000313" key="9">
    <source>
        <dbReference type="EMBL" id="CAK7219138.1"/>
    </source>
</evidence>
<accession>A0ABP0BHQ4</accession>
<dbReference type="InterPro" id="IPR045146">
    <property type="entry name" value="SF3A1"/>
</dbReference>
<dbReference type="EMBL" id="CAWUHB010000017">
    <property type="protein sequence ID" value="CAK7219138.1"/>
    <property type="molecule type" value="Genomic_DNA"/>
</dbReference>
<evidence type="ECO:0000256" key="5">
    <source>
        <dbReference type="ARBA" id="ARBA00023187"/>
    </source>
</evidence>
<dbReference type="InterPro" id="IPR035967">
    <property type="entry name" value="SWAP/Surp_sf"/>
</dbReference>
<feature type="domain" description="SURP motif" evidence="8">
    <location>
        <begin position="150"/>
        <end position="192"/>
    </location>
</feature>
<dbReference type="SUPFAM" id="SSF109905">
    <property type="entry name" value="Surp module (SWAP domain)"/>
    <property type="match status" value="2"/>
</dbReference>
<feature type="domain" description="SURP motif" evidence="8">
    <location>
        <begin position="39"/>
        <end position="82"/>
    </location>
</feature>
<dbReference type="PANTHER" id="PTHR15316">
    <property type="entry name" value="SPLICEOSOME ASSOCIATED PROTEIN 114/SWAP SPLICING FACTOR-RELATED"/>
    <property type="match status" value="1"/>
</dbReference>
<dbReference type="Proteomes" id="UP001642405">
    <property type="component" value="Unassembled WGS sequence"/>
</dbReference>
<evidence type="ECO:0000256" key="4">
    <source>
        <dbReference type="ARBA" id="ARBA00022737"/>
    </source>
</evidence>
<dbReference type="PROSITE" id="PS50128">
    <property type="entry name" value="SURP"/>
    <property type="match status" value="2"/>
</dbReference>
<evidence type="ECO:0000313" key="10">
    <source>
        <dbReference type="Proteomes" id="UP001642405"/>
    </source>
</evidence>
<feature type="compositionally biased region" description="Low complexity" evidence="7">
    <location>
        <begin position="227"/>
        <end position="242"/>
    </location>
</feature>
<keyword evidence="6" id="KW-0539">Nucleus</keyword>
<dbReference type="InterPro" id="IPR000061">
    <property type="entry name" value="Surp"/>
</dbReference>
<dbReference type="InterPro" id="IPR022030">
    <property type="entry name" value="SF3A1_dom"/>
</dbReference>
<keyword evidence="10" id="KW-1185">Reference proteome</keyword>
<comment type="caution">
    <text evidence="9">The sequence shown here is derived from an EMBL/GenBank/DDBJ whole genome shotgun (WGS) entry which is preliminary data.</text>
</comment>
<feature type="region of interest" description="Disordered" evidence="7">
    <location>
        <begin position="208"/>
        <end position="247"/>
    </location>
</feature>
<keyword evidence="5" id="KW-0508">mRNA splicing</keyword>
<evidence type="ECO:0000256" key="6">
    <source>
        <dbReference type="ARBA" id="ARBA00023242"/>
    </source>
</evidence>